<keyword evidence="2" id="KW-1185">Reference proteome</keyword>
<dbReference type="Proteomes" id="UP000253729">
    <property type="component" value="Unassembled WGS sequence"/>
</dbReference>
<dbReference type="RefSeq" id="XP_026621244.1">
    <property type="nucleotide sequence ID" value="XM_026767946.1"/>
</dbReference>
<dbReference type="EMBL" id="KZ852078">
    <property type="protein sequence ID" value="RDH28222.1"/>
    <property type="molecule type" value="Genomic_DNA"/>
</dbReference>
<sequence>MRIIRAQLNGVCAAPFGLWFWGEGNSWEGAAPSDYWSGNIRPEEAEKERKKAVINNLSGTIRAPHPCINLH</sequence>
<reference evidence="1 2" key="1">
    <citation type="submission" date="2018-07" db="EMBL/GenBank/DDBJ databases">
        <title>The genomes of Aspergillus section Nigri reveals drivers in fungal speciation.</title>
        <authorList>
            <consortium name="DOE Joint Genome Institute"/>
            <person name="Vesth T.C."/>
            <person name="Nybo J."/>
            <person name="Theobald S."/>
            <person name="Brandl J."/>
            <person name="Frisvad J.C."/>
            <person name="Nielsen K.F."/>
            <person name="Lyhne E.K."/>
            <person name="Kogle M.E."/>
            <person name="Kuo A."/>
            <person name="Riley R."/>
            <person name="Clum A."/>
            <person name="Nolan M."/>
            <person name="Lipzen A."/>
            <person name="Salamov A."/>
            <person name="Henrissat B."/>
            <person name="Wiebenga A."/>
            <person name="De vries R.P."/>
            <person name="Grigoriev I.V."/>
            <person name="Mortensen U.H."/>
            <person name="Andersen M.R."/>
            <person name="Baker S.E."/>
        </authorList>
    </citation>
    <scope>NUCLEOTIDE SEQUENCE [LARGE SCALE GENOMIC DNA]</scope>
    <source>
        <strain evidence="1 2">CBS 139.54b</strain>
    </source>
</reference>
<proteinExistence type="predicted"/>
<protein>
    <submittedName>
        <fullName evidence="1">Uncharacterized protein</fullName>
    </submittedName>
</protein>
<organism evidence="1 2">
    <name type="scientific">Aspergillus welwitschiae</name>
    <dbReference type="NCBI Taxonomy" id="1341132"/>
    <lineage>
        <taxon>Eukaryota</taxon>
        <taxon>Fungi</taxon>
        <taxon>Dikarya</taxon>
        <taxon>Ascomycota</taxon>
        <taxon>Pezizomycotina</taxon>
        <taxon>Eurotiomycetes</taxon>
        <taxon>Eurotiomycetidae</taxon>
        <taxon>Eurotiales</taxon>
        <taxon>Aspergillaceae</taxon>
        <taxon>Aspergillus</taxon>
        <taxon>Aspergillus subgen. Circumdati</taxon>
    </lineage>
</organism>
<evidence type="ECO:0000313" key="2">
    <source>
        <dbReference type="Proteomes" id="UP000253729"/>
    </source>
</evidence>
<evidence type="ECO:0000313" key="1">
    <source>
        <dbReference type="EMBL" id="RDH28222.1"/>
    </source>
</evidence>
<name>A0A3F3PN85_9EURO</name>
<dbReference type="AlphaFoldDB" id="A0A3F3PN85"/>
<gene>
    <name evidence="1" type="ORF">BDQ94DRAFT_152337</name>
</gene>
<feature type="non-terminal residue" evidence="1">
    <location>
        <position position="71"/>
    </location>
</feature>
<dbReference type="GeneID" id="38136302"/>
<accession>A0A3F3PN85</accession>